<keyword evidence="2" id="KW-0560">Oxidoreductase</keyword>
<dbReference type="PANTHER" id="PTHR47706">
    <property type="entry name" value="NMRA-LIKE FAMILY PROTEIN"/>
    <property type="match status" value="1"/>
</dbReference>
<dbReference type="SUPFAM" id="SSF51735">
    <property type="entry name" value="NAD(P)-binding Rossmann-fold domains"/>
    <property type="match status" value="1"/>
</dbReference>
<protein>
    <submittedName>
        <fullName evidence="4">NAD(P)-binding protein</fullName>
    </submittedName>
</protein>
<evidence type="ECO:0000313" key="5">
    <source>
        <dbReference type="Proteomes" id="UP000800235"/>
    </source>
</evidence>
<evidence type="ECO:0000256" key="2">
    <source>
        <dbReference type="ARBA" id="ARBA00023002"/>
    </source>
</evidence>
<evidence type="ECO:0000256" key="1">
    <source>
        <dbReference type="ARBA" id="ARBA00022857"/>
    </source>
</evidence>
<keyword evidence="5" id="KW-1185">Reference proteome</keyword>
<feature type="domain" description="NmrA-like" evidence="3">
    <location>
        <begin position="4"/>
        <end position="238"/>
    </location>
</feature>
<name>A0A9P4U050_9PEZI</name>
<keyword evidence="1" id="KW-0521">NADP</keyword>
<dbReference type="GO" id="GO:0016491">
    <property type="term" value="F:oxidoreductase activity"/>
    <property type="evidence" value="ECO:0007669"/>
    <property type="project" value="UniProtKB-KW"/>
</dbReference>
<evidence type="ECO:0000313" key="4">
    <source>
        <dbReference type="EMBL" id="KAF2431557.1"/>
    </source>
</evidence>
<dbReference type="InterPro" id="IPR036291">
    <property type="entry name" value="NAD(P)-bd_dom_sf"/>
</dbReference>
<dbReference type="Pfam" id="PF05368">
    <property type="entry name" value="NmrA"/>
    <property type="match status" value="1"/>
</dbReference>
<organism evidence="4 5">
    <name type="scientific">Tothia fuscella</name>
    <dbReference type="NCBI Taxonomy" id="1048955"/>
    <lineage>
        <taxon>Eukaryota</taxon>
        <taxon>Fungi</taxon>
        <taxon>Dikarya</taxon>
        <taxon>Ascomycota</taxon>
        <taxon>Pezizomycotina</taxon>
        <taxon>Dothideomycetes</taxon>
        <taxon>Pleosporomycetidae</taxon>
        <taxon>Venturiales</taxon>
        <taxon>Cylindrosympodiaceae</taxon>
        <taxon>Tothia</taxon>
    </lineage>
</organism>
<proteinExistence type="predicted"/>
<accession>A0A9P4U050</accession>
<dbReference type="InterPro" id="IPR051609">
    <property type="entry name" value="NmrA/Isoflavone_reductase-like"/>
</dbReference>
<comment type="caution">
    <text evidence="4">The sequence shown here is derived from an EMBL/GenBank/DDBJ whole genome shotgun (WGS) entry which is preliminary data.</text>
</comment>
<gene>
    <name evidence="4" type="ORF">EJ08DRAFT_632056</name>
</gene>
<dbReference type="CDD" id="cd05259">
    <property type="entry name" value="PCBER_SDR_a"/>
    <property type="match status" value="1"/>
</dbReference>
<dbReference type="Gene3D" id="3.90.25.10">
    <property type="entry name" value="UDP-galactose 4-epimerase, domain 1"/>
    <property type="match status" value="1"/>
</dbReference>
<reference evidence="4" key="1">
    <citation type="journal article" date="2020" name="Stud. Mycol.">
        <title>101 Dothideomycetes genomes: a test case for predicting lifestyles and emergence of pathogens.</title>
        <authorList>
            <person name="Haridas S."/>
            <person name="Albert R."/>
            <person name="Binder M."/>
            <person name="Bloem J."/>
            <person name="Labutti K."/>
            <person name="Salamov A."/>
            <person name="Andreopoulos B."/>
            <person name="Baker S."/>
            <person name="Barry K."/>
            <person name="Bills G."/>
            <person name="Bluhm B."/>
            <person name="Cannon C."/>
            <person name="Castanera R."/>
            <person name="Culley D."/>
            <person name="Daum C."/>
            <person name="Ezra D."/>
            <person name="Gonzalez J."/>
            <person name="Henrissat B."/>
            <person name="Kuo A."/>
            <person name="Liang C."/>
            <person name="Lipzen A."/>
            <person name="Lutzoni F."/>
            <person name="Magnuson J."/>
            <person name="Mondo S."/>
            <person name="Nolan M."/>
            <person name="Ohm R."/>
            <person name="Pangilinan J."/>
            <person name="Park H.-J."/>
            <person name="Ramirez L."/>
            <person name="Alfaro M."/>
            <person name="Sun H."/>
            <person name="Tritt A."/>
            <person name="Yoshinaga Y."/>
            <person name="Zwiers L.-H."/>
            <person name="Turgeon B."/>
            <person name="Goodwin S."/>
            <person name="Spatafora J."/>
            <person name="Crous P."/>
            <person name="Grigoriev I."/>
        </authorList>
    </citation>
    <scope>NUCLEOTIDE SEQUENCE</scope>
    <source>
        <strain evidence="4">CBS 130266</strain>
    </source>
</reference>
<dbReference type="AlphaFoldDB" id="A0A9P4U050"/>
<dbReference type="PANTHER" id="PTHR47706:SF10">
    <property type="entry name" value="NMRA-LIKE DOMAIN-CONTAINING PROTEIN"/>
    <property type="match status" value="1"/>
</dbReference>
<dbReference type="EMBL" id="MU007031">
    <property type="protein sequence ID" value="KAF2431557.1"/>
    <property type="molecule type" value="Genomic_DNA"/>
</dbReference>
<dbReference type="InterPro" id="IPR008030">
    <property type="entry name" value="NmrA-like"/>
</dbReference>
<dbReference type="Proteomes" id="UP000800235">
    <property type="component" value="Unassembled WGS sequence"/>
</dbReference>
<dbReference type="InterPro" id="IPR045312">
    <property type="entry name" value="PCBER-like"/>
</dbReference>
<sequence length="297" mass="32179">MSIKNVILIGAGGNLGPAVLDQFLISSFTVTVLSRKESKSTFPSSVKVIKTDYSPESLAQAFKGQDAVVSIVGNEGFGQQTTIIDAAIKAGVKRFIPSEYGSDTNNDEVVKIVPIFKGKTQIVKYLTSKESKDFSWTALITGPFFDWGLKIGFLGFNFKDHTAEIWDSGSAPFSTTNLPTIGLSLVKILSTESNLKATANKYIYVASHTVSQNDILKAVEKITGSKWNVTSFSSKEVIPAELEKLGKHDYSGVMKLIQAAAFGDGGLGDFGKVEGGVWNEKLGLPKENFEEDLKKFL</sequence>
<dbReference type="OrthoDB" id="9984533at2759"/>
<dbReference type="Gene3D" id="3.40.50.720">
    <property type="entry name" value="NAD(P)-binding Rossmann-like Domain"/>
    <property type="match status" value="1"/>
</dbReference>
<evidence type="ECO:0000259" key="3">
    <source>
        <dbReference type="Pfam" id="PF05368"/>
    </source>
</evidence>